<dbReference type="Gramene" id="TRITD7Av1G276130.1">
    <property type="protein sequence ID" value="TRITD7Av1G276130.1"/>
    <property type="gene ID" value="TRITD7Av1G276130"/>
</dbReference>
<dbReference type="PANTHER" id="PTHR47482:SF5">
    <property type="entry name" value="FAR1 DOMAIN-CONTAINING PROTEIN"/>
    <property type="match status" value="1"/>
</dbReference>
<evidence type="ECO:0000259" key="1">
    <source>
        <dbReference type="Pfam" id="PF03101"/>
    </source>
</evidence>
<organism evidence="2 3">
    <name type="scientific">Triticum turgidum subsp. durum</name>
    <name type="common">Durum wheat</name>
    <name type="synonym">Triticum durum</name>
    <dbReference type="NCBI Taxonomy" id="4567"/>
    <lineage>
        <taxon>Eukaryota</taxon>
        <taxon>Viridiplantae</taxon>
        <taxon>Streptophyta</taxon>
        <taxon>Embryophyta</taxon>
        <taxon>Tracheophyta</taxon>
        <taxon>Spermatophyta</taxon>
        <taxon>Magnoliopsida</taxon>
        <taxon>Liliopsida</taxon>
        <taxon>Poales</taxon>
        <taxon>Poaceae</taxon>
        <taxon>BOP clade</taxon>
        <taxon>Pooideae</taxon>
        <taxon>Triticodae</taxon>
        <taxon>Triticeae</taxon>
        <taxon>Triticinae</taxon>
        <taxon>Triticum</taxon>
    </lineage>
</organism>
<name>A0A9R1BUP5_TRITD</name>
<dbReference type="Pfam" id="PF03101">
    <property type="entry name" value="FAR1"/>
    <property type="match status" value="1"/>
</dbReference>
<dbReference type="PANTHER" id="PTHR47482">
    <property type="entry name" value="OS11G0632001 PROTEIN"/>
    <property type="match status" value="1"/>
</dbReference>
<evidence type="ECO:0000313" key="3">
    <source>
        <dbReference type="Proteomes" id="UP000324705"/>
    </source>
</evidence>
<feature type="domain" description="FAR1" evidence="1">
    <location>
        <begin position="18"/>
        <end position="96"/>
    </location>
</feature>
<dbReference type="OMA" id="TFRTHCE"/>
<sequence length="105" mass="12205">MQVPSVGTIFDSKDEAYDFYNMFSWEGGFGICYGKSSTNSKNYRTMQDIVCRCAGKEERPNTTTFRTHCEARIRLHRTDDHGWYVTVFINKHNHPLSVKCGEKKQ</sequence>
<dbReference type="Proteomes" id="UP000324705">
    <property type="component" value="Chromosome 7A"/>
</dbReference>
<protein>
    <recommendedName>
        <fullName evidence="1">FAR1 domain-containing protein</fullName>
    </recommendedName>
</protein>
<keyword evidence="3" id="KW-1185">Reference proteome</keyword>
<dbReference type="EMBL" id="LT934123">
    <property type="protein sequence ID" value="VAI81765.1"/>
    <property type="molecule type" value="Genomic_DNA"/>
</dbReference>
<dbReference type="AlphaFoldDB" id="A0A9R1BUP5"/>
<gene>
    <name evidence="2" type="ORF">TRITD_7Av1G276130</name>
</gene>
<dbReference type="InterPro" id="IPR004330">
    <property type="entry name" value="FAR1_DNA_bnd_dom"/>
</dbReference>
<proteinExistence type="predicted"/>
<reference evidence="2 3" key="1">
    <citation type="submission" date="2017-09" db="EMBL/GenBank/DDBJ databases">
        <authorList>
            <consortium name="International Durum Wheat Genome Sequencing Consortium (IDWGSC)"/>
            <person name="Milanesi L."/>
        </authorList>
    </citation>
    <scope>NUCLEOTIDE SEQUENCE [LARGE SCALE GENOMIC DNA]</scope>
    <source>
        <strain evidence="3">cv. Svevo</strain>
    </source>
</reference>
<evidence type="ECO:0000313" key="2">
    <source>
        <dbReference type="EMBL" id="VAI81765.1"/>
    </source>
</evidence>
<accession>A0A9R1BUP5</accession>